<dbReference type="Proteomes" id="UP000242715">
    <property type="component" value="Unassembled WGS sequence"/>
</dbReference>
<name>A0A2Z6MYP0_TRISU</name>
<dbReference type="InterPro" id="IPR051091">
    <property type="entry name" value="O-Glucosyltr/Glycosyltrsf_90"/>
</dbReference>
<dbReference type="InterPro" id="IPR006598">
    <property type="entry name" value="CAP10"/>
</dbReference>
<evidence type="ECO:0000313" key="3">
    <source>
        <dbReference type="Proteomes" id="UP000242715"/>
    </source>
</evidence>
<dbReference type="PANTHER" id="PTHR12203">
    <property type="entry name" value="KDEL LYS-ASP-GLU-LEU CONTAINING - RELATED"/>
    <property type="match status" value="1"/>
</dbReference>
<dbReference type="PANTHER" id="PTHR12203:SF74">
    <property type="entry name" value="GLYCOSYLTRANSFERASE"/>
    <property type="match status" value="1"/>
</dbReference>
<evidence type="ECO:0000259" key="1">
    <source>
        <dbReference type="SMART" id="SM00672"/>
    </source>
</evidence>
<dbReference type="OrthoDB" id="202415at2759"/>
<gene>
    <name evidence="2" type="ORF">TSUD_362610</name>
</gene>
<protein>
    <recommendedName>
        <fullName evidence="1">Glycosyl transferase CAP10 domain-containing protein</fullName>
    </recommendedName>
</protein>
<dbReference type="EMBL" id="DF973634">
    <property type="protein sequence ID" value="GAU36591.1"/>
    <property type="molecule type" value="Genomic_DNA"/>
</dbReference>
<dbReference type="AlphaFoldDB" id="A0A2Z6MYP0"/>
<dbReference type="Pfam" id="PF05686">
    <property type="entry name" value="Glyco_transf_90"/>
    <property type="match status" value="1"/>
</dbReference>
<sequence>MLRLYPGKLPDLELMFDCEDKPVVPLDMFHGPNAKPPPLFRYCSDQRSLDIVFPDWSFWGWAETNIKPWENTLKDIKEGNKKTNWKDRIPYAYWKGNPYVAPTRENLLQCNVTLENDWNTLLYIQDWVQESNQGMVPLQHYWPIRDNSKCTSLKFAVEWGNNHTHKAQEIGEAGSKFIQEDLDMNNVYNYMFHLLNEYAKLLKFKPSIPRRAVEFCPEKLMECAVNGNKRMFMEESMVKVPSDSNPCTIPPPYDPLSLQEFLERKANSTKQVEIWEDEYWQIKEGTIV</sequence>
<feature type="domain" description="Glycosyl transferase CAP10" evidence="1">
    <location>
        <begin position="8"/>
        <end position="205"/>
    </location>
</feature>
<evidence type="ECO:0000313" key="2">
    <source>
        <dbReference type="EMBL" id="GAU36591.1"/>
    </source>
</evidence>
<keyword evidence="3" id="KW-1185">Reference proteome</keyword>
<accession>A0A2Z6MYP0</accession>
<organism evidence="2 3">
    <name type="scientific">Trifolium subterraneum</name>
    <name type="common">Subterranean clover</name>
    <dbReference type="NCBI Taxonomy" id="3900"/>
    <lineage>
        <taxon>Eukaryota</taxon>
        <taxon>Viridiplantae</taxon>
        <taxon>Streptophyta</taxon>
        <taxon>Embryophyta</taxon>
        <taxon>Tracheophyta</taxon>
        <taxon>Spermatophyta</taxon>
        <taxon>Magnoliopsida</taxon>
        <taxon>eudicotyledons</taxon>
        <taxon>Gunneridae</taxon>
        <taxon>Pentapetalae</taxon>
        <taxon>rosids</taxon>
        <taxon>fabids</taxon>
        <taxon>Fabales</taxon>
        <taxon>Fabaceae</taxon>
        <taxon>Papilionoideae</taxon>
        <taxon>50 kb inversion clade</taxon>
        <taxon>NPAAA clade</taxon>
        <taxon>Hologalegina</taxon>
        <taxon>IRL clade</taxon>
        <taxon>Trifolieae</taxon>
        <taxon>Trifolium</taxon>
    </lineage>
</organism>
<reference evidence="3" key="1">
    <citation type="journal article" date="2017" name="Front. Plant Sci.">
        <title>Climate Clever Clovers: New Paradigm to Reduce the Environmental Footprint of Ruminants by Breeding Low Methanogenic Forages Utilizing Haplotype Variation.</title>
        <authorList>
            <person name="Kaur P."/>
            <person name="Appels R."/>
            <person name="Bayer P.E."/>
            <person name="Keeble-Gagnere G."/>
            <person name="Wang J."/>
            <person name="Hirakawa H."/>
            <person name="Shirasawa K."/>
            <person name="Vercoe P."/>
            <person name="Stefanova K."/>
            <person name="Durmic Z."/>
            <person name="Nichols P."/>
            <person name="Revell C."/>
            <person name="Isobe S.N."/>
            <person name="Edwards D."/>
            <person name="Erskine W."/>
        </authorList>
    </citation>
    <scope>NUCLEOTIDE SEQUENCE [LARGE SCALE GENOMIC DNA]</scope>
    <source>
        <strain evidence="3">cv. Daliak</strain>
    </source>
</reference>
<proteinExistence type="predicted"/>
<dbReference type="SMART" id="SM00672">
    <property type="entry name" value="CAP10"/>
    <property type="match status" value="1"/>
</dbReference>